<comment type="caution">
    <text evidence="1">The sequence shown here is derived from an EMBL/GenBank/DDBJ whole genome shotgun (WGS) entry which is preliminary data.</text>
</comment>
<sequence length="156" mass="16766">MPPGTGLDRRCQRAARAARILEGRWPGCPWSASSARSFSHASLSGVEKGVASLCRCRFLFEGHTKISAVPAGPQCASARAGPGLWDNGRGQRRDALLRCRSVGHPEQHHRHTRGLTCDSGCWVAPNVPEFSMTTPSRCPSPRTRLVAGMNVSAPPV</sequence>
<keyword evidence="2" id="KW-1185">Reference proteome</keyword>
<dbReference type="AlphaFoldDB" id="A0AAN6UJ05"/>
<dbReference type="Proteomes" id="UP001304895">
    <property type="component" value="Unassembled WGS sequence"/>
</dbReference>
<proteinExistence type="predicted"/>
<reference evidence="1" key="2">
    <citation type="submission" date="2023-05" db="EMBL/GenBank/DDBJ databases">
        <authorList>
            <consortium name="Lawrence Berkeley National Laboratory"/>
            <person name="Steindorff A."/>
            <person name="Hensen N."/>
            <person name="Bonometti L."/>
            <person name="Westerberg I."/>
            <person name="Brannstrom I.O."/>
            <person name="Guillou S."/>
            <person name="Cros-Aarteil S."/>
            <person name="Calhoun S."/>
            <person name="Haridas S."/>
            <person name="Kuo A."/>
            <person name="Mondo S."/>
            <person name="Pangilinan J."/>
            <person name="Riley R."/>
            <person name="Labutti K."/>
            <person name="Andreopoulos B."/>
            <person name="Lipzen A."/>
            <person name="Chen C."/>
            <person name="Yanf M."/>
            <person name="Daum C."/>
            <person name="Ng V."/>
            <person name="Clum A."/>
            <person name="Ohm R."/>
            <person name="Martin F."/>
            <person name="Silar P."/>
            <person name="Natvig D."/>
            <person name="Lalanne C."/>
            <person name="Gautier V."/>
            <person name="Ament-Velasquez S.L."/>
            <person name="Kruys A."/>
            <person name="Hutchinson M.I."/>
            <person name="Powell A.J."/>
            <person name="Barry K."/>
            <person name="Miller A.N."/>
            <person name="Grigoriev I.V."/>
            <person name="Debuchy R."/>
            <person name="Gladieux P."/>
            <person name="Thoren M.H."/>
            <person name="Johannesson H."/>
        </authorList>
    </citation>
    <scope>NUCLEOTIDE SEQUENCE</scope>
    <source>
        <strain evidence="1">CBS 123565</strain>
    </source>
</reference>
<evidence type="ECO:0000313" key="1">
    <source>
        <dbReference type="EMBL" id="KAK4133785.1"/>
    </source>
</evidence>
<accession>A0AAN6UJ05</accession>
<reference evidence="1" key="1">
    <citation type="journal article" date="2023" name="Mol. Phylogenet. Evol.">
        <title>Genome-scale phylogeny and comparative genomics of the fungal order Sordariales.</title>
        <authorList>
            <person name="Hensen N."/>
            <person name="Bonometti L."/>
            <person name="Westerberg I."/>
            <person name="Brannstrom I.O."/>
            <person name="Guillou S."/>
            <person name="Cros-Aarteil S."/>
            <person name="Calhoun S."/>
            <person name="Haridas S."/>
            <person name="Kuo A."/>
            <person name="Mondo S."/>
            <person name="Pangilinan J."/>
            <person name="Riley R."/>
            <person name="LaButti K."/>
            <person name="Andreopoulos B."/>
            <person name="Lipzen A."/>
            <person name="Chen C."/>
            <person name="Yan M."/>
            <person name="Daum C."/>
            <person name="Ng V."/>
            <person name="Clum A."/>
            <person name="Steindorff A."/>
            <person name="Ohm R.A."/>
            <person name="Martin F."/>
            <person name="Silar P."/>
            <person name="Natvig D.O."/>
            <person name="Lalanne C."/>
            <person name="Gautier V."/>
            <person name="Ament-Velasquez S.L."/>
            <person name="Kruys A."/>
            <person name="Hutchinson M.I."/>
            <person name="Powell A.J."/>
            <person name="Barry K."/>
            <person name="Miller A.N."/>
            <person name="Grigoriev I.V."/>
            <person name="Debuchy R."/>
            <person name="Gladieux P."/>
            <person name="Hiltunen Thoren M."/>
            <person name="Johannesson H."/>
        </authorList>
    </citation>
    <scope>NUCLEOTIDE SEQUENCE</scope>
    <source>
        <strain evidence="1">CBS 123565</strain>
    </source>
</reference>
<protein>
    <submittedName>
        <fullName evidence="1">Uncharacterized protein</fullName>
    </submittedName>
</protein>
<name>A0AAN6UJ05_9PEZI</name>
<evidence type="ECO:0000313" key="2">
    <source>
        <dbReference type="Proteomes" id="UP001304895"/>
    </source>
</evidence>
<organism evidence="1 2">
    <name type="scientific">Trichocladium antarcticum</name>
    <dbReference type="NCBI Taxonomy" id="1450529"/>
    <lineage>
        <taxon>Eukaryota</taxon>
        <taxon>Fungi</taxon>
        <taxon>Dikarya</taxon>
        <taxon>Ascomycota</taxon>
        <taxon>Pezizomycotina</taxon>
        <taxon>Sordariomycetes</taxon>
        <taxon>Sordariomycetidae</taxon>
        <taxon>Sordariales</taxon>
        <taxon>Chaetomiaceae</taxon>
        <taxon>Trichocladium</taxon>
    </lineage>
</organism>
<gene>
    <name evidence="1" type="ORF">BT67DRAFT_423132</name>
</gene>
<dbReference type="EMBL" id="MU853411">
    <property type="protein sequence ID" value="KAK4133785.1"/>
    <property type="molecule type" value="Genomic_DNA"/>
</dbReference>